<keyword evidence="4" id="KW-0378">Hydrolase</keyword>
<dbReference type="Gene3D" id="3.20.20.80">
    <property type="entry name" value="Glycosidases"/>
    <property type="match status" value="1"/>
</dbReference>
<dbReference type="InterPro" id="IPR001554">
    <property type="entry name" value="Glyco_hydro_14"/>
</dbReference>
<dbReference type="GO" id="GO:0000272">
    <property type="term" value="P:polysaccharide catabolic process"/>
    <property type="evidence" value="ECO:0007669"/>
    <property type="project" value="UniProtKB-KW"/>
</dbReference>
<comment type="similarity">
    <text evidence="1 4">Belongs to the glycosyl hydrolase 14 family.</text>
</comment>
<evidence type="ECO:0000256" key="1">
    <source>
        <dbReference type="ARBA" id="ARBA00005652"/>
    </source>
</evidence>
<sequence>MGLKLHVSLCFHASQQQKISLPDWVSQIGETEPSIYFTDRFGRNSKDCLSLAIDEVPILNGKSPVQVYREFSERFKSVFSPFMGSTITGITIGLGPDGELCYPSCHHAAKPTGLTGVSEFQCYDKYMLQNLKEHAELAGCPLWGLGGPHDVPDHNEPPSMSNFFKNEGGSWETPYDDFFLSCYSGQLLSHGACILSLASNVFHDVPVSISGKLSLKHTWYQTQSHPSELTAGFYKTAKRDGYEAVVEMFANNSC</sequence>
<proteinExistence type="inferred from homology"/>
<organism evidence="5 6">
    <name type="scientific">Saponaria officinalis</name>
    <name type="common">Common soapwort</name>
    <name type="synonym">Lychnis saponaria</name>
    <dbReference type="NCBI Taxonomy" id="3572"/>
    <lineage>
        <taxon>Eukaryota</taxon>
        <taxon>Viridiplantae</taxon>
        <taxon>Streptophyta</taxon>
        <taxon>Embryophyta</taxon>
        <taxon>Tracheophyta</taxon>
        <taxon>Spermatophyta</taxon>
        <taxon>Magnoliopsida</taxon>
        <taxon>eudicotyledons</taxon>
        <taxon>Gunneridae</taxon>
        <taxon>Pentapetalae</taxon>
        <taxon>Caryophyllales</taxon>
        <taxon>Caryophyllaceae</taxon>
        <taxon>Caryophylleae</taxon>
        <taxon>Saponaria</taxon>
    </lineage>
</organism>
<dbReference type="PANTHER" id="PTHR31352">
    <property type="entry name" value="BETA-AMYLASE 1, CHLOROPLASTIC"/>
    <property type="match status" value="1"/>
</dbReference>
<dbReference type="EMBL" id="JBDFQZ010000012">
    <property type="protein sequence ID" value="KAK9671834.1"/>
    <property type="molecule type" value="Genomic_DNA"/>
</dbReference>
<comment type="catalytic activity">
    <reaction evidence="4">
        <text>Hydrolysis of (1-&gt;4)-alpha-D-glucosidic linkages in polysaccharides so as to remove successive maltose units from the non-reducing ends of the chains.</text>
        <dbReference type="EC" id="3.2.1.2"/>
    </reaction>
</comment>
<dbReference type="InterPro" id="IPR017853">
    <property type="entry name" value="GH"/>
</dbReference>
<dbReference type="Proteomes" id="UP001443914">
    <property type="component" value="Unassembled WGS sequence"/>
</dbReference>
<dbReference type="SUPFAM" id="SSF51445">
    <property type="entry name" value="(Trans)glycosidases"/>
    <property type="match status" value="1"/>
</dbReference>
<dbReference type="PRINTS" id="PR00750">
    <property type="entry name" value="BETAAMYLASE"/>
</dbReference>
<keyword evidence="4" id="KW-0326">Glycosidase</keyword>
<evidence type="ECO:0000256" key="2">
    <source>
        <dbReference type="ARBA" id="ARBA00023277"/>
    </source>
</evidence>
<keyword evidence="2 4" id="KW-0119">Carbohydrate metabolism</keyword>
<dbReference type="EC" id="3.2.1.2" evidence="4"/>
<gene>
    <name evidence="5" type="ORF">RND81_12G057600</name>
</gene>
<dbReference type="GO" id="GO:0016161">
    <property type="term" value="F:beta-amylase activity"/>
    <property type="evidence" value="ECO:0007669"/>
    <property type="project" value="UniProtKB-EC"/>
</dbReference>
<dbReference type="AlphaFoldDB" id="A0AAW1H5A3"/>
<evidence type="ECO:0000256" key="4">
    <source>
        <dbReference type="RuleBase" id="RU000509"/>
    </source>
</evidence>
<accession>A0AAW1H5A3</accession>
<name>A0AAW1H5A3_SAPOF</name>
<keyword evidence="6" id="KW-1185">Reference proteome</keyword>
<evidence type="ECO:0000313" key="6">
    <source>
        <dbReference type="Proteomes" id="UP001443914"/>
    </source>
</evidence>
<evidence type="ECO:0000256" key="3">
    <source>
        <dbReference type="ARBA" id="ARBA00023326"/>
    </source>
</evidence>
<comment type="caution">
    <text evidence="5">The sequence shown here is derived from an EMBL/GenBank/DDBJ whole genome shotgun (WGS) entry which is preliminary data.</text>
</comment>
<dbReference type="PANTHER" id="PTHR31352:SF3">
    <property type="entry name" value="INACTIVE BETA-AMYLASE 9"/>
    <property type="match status" value="1"/>
</dbReference>
<reference evidence="5" key="1">
    <citation type="submission" date="2024-03" db="EMBL/GenBank/DDBJ databases">
        <title>WGS assembly of Saponaria officinalis var. Norfolk2.</title>
        <authorList>
            <person name="Jenkins J."/>
            <person name="Shu S."/>
            <person name="Grimwood J."/>
            <person name="Barry K."/>
            <person name="Goodstein D."/>
            <person name="Schmutz J."/>
            <person name="Leebens-Mack J."/>
            <person name="Osbourn A."/>
        </authorList>
    </citation>
    <scope>NUCLEOTIDE SEQUENCE [LARGE SCALE GENOMIC DNA]</scope>
    <source>
        <strain evidence="5">JIC</strain>
    </source>
</reference>
<dbReference type="Pfam" id="PF01373">
    <property type="entry name" value="Glyco_hydro_14"/>
    <property type="match status" value="1"/>
</dbReference>
<evidence type="ECO:0000313" key="5">
    <source>
        <dbReference type="EMBL" id="KAK9671834.1"/>
    </source>
</evidence>
<keyword evidence="3 4" id="KW-0624">Polysaccharide degradation</keyword>
<protein>
    <recommendedName>
        <fullName evidence="4">Beta-amylase</fullName>
        <ecNumber evidence="4">3.2.1.2</ecNumber>
    </recommendedName>
</protein>